<reference evidence="3 4" key="1">
    <citation type="submission" date="2021-03" db="EMBL/GenBank/DDBJ databases">
        <title>Complete genome of Parasphingorhabdus_sp.JHSY0214.</title>
        <authorList>
            <person name="Yoo J.H."/>
            <person name="Bae J.W."/>
        </authorList>
    </citation>
    <scope>NUCLEOTIDE SEQUENCE [LARGE SCALE GENOMIC DNA]</scope>
    <source>
        <strain evidence="3 4">JHSY0214</strain>
    </source>
</reference>
<dbReference type="SUPFAM" id="SSF141371">
    <property type="entry name" value="PilZ domain-like"/>
    <property type="match status" value="2"/>
</dbReference>
<protein>
    <submittedName>
        <fullName evidence="3">PilZ domain-containing protein</fullName>
    </submittedName>
</protein>
<evidence type="ECO:0000313" key="4">
    <source>
        <dbReference type="Proteomes" id="UP000663923"/>
    </source>
</evidence>
<dbReference type="EMBL" id="CP071794">
    <property type="protein sequence ID" value="QTD56929.1"/>
    <property type="molecule type" value="Genomic_DNA"/>
</dbReference>
<evidence type="ECO:0000259" key="2">
    <source>
        <dbReference type="Pfam" id="PF07238"/>
    </source>
</evidence>
<evidence type="ECO:0000256" key="1">
    <source>
        <dbReference type="SAM" id="MobiDB-lite"/>
    </source>
</evidence>
<feature type="region of interest" description="Disordered" evidence="1">
    <location>
        <begin position="1"/>
        <end position="24"/>
    </location>
</feature>
<sequence>MASESQTADLEDFGASETRDIGEDRRKSDRQITVFRLAKIQSGVAEGWGFIKNISNDGVMIEIHPGFKLDDTAKVVLTDNLELVGKVRWRKGALVGMQFSSGINVSELLATLTVRNKYQPARLPRVRMTRPVFLRIGSTLARGEICDISPAGARINTRCACQIGNRLILSVPELGEIAGTVRWQKGPEIGIKFQERVSVPQITDWLGNYYTNGTITNNEMSETGG</sequence>
<organism evidence="3 4">
    <name type="scientific">Parasphingorhabdus cellanae</name>
    <dbReference type="NCBI Taxonomy" id="2806553"/>
    <lineage>
        <taxon>Bacteria</taxon>
        <taxon>Pseudomonadati</taxon>
        <taxon>Pseudomonadota</taxon>
        <taxon>Alphaproteobacteria</taxon>
        <taxon>Sphingomonadales</taxon>
        <taxon>Sphingomonadaceae</taxon>
        <taxon>Parasphingorhabdus</taxon>
    </lineage>
</organism>
<feature type="domain" description="PilZ" evidence="2">
    <location>
        <begin position="124"/>
        <end position="201"/>
    </location>
</feature>
<accession>A0ABX7T5Q4</accession>
<proteinExistence type="predicted"/>
<dbReference type="Proteomes" id="UP000663923">
    <property type="component" value="Chromosome"/>
</dbReference>
<feature type="domain" description="PilZ" evidence="2">
    <location>
        <begin position="24"/>
        <end position="105"/>
    </location>
</feature>
<dbReference type="InterPro" id="IPR009875">
    <property type="entry name" value="PilZ_domain"/>
</dbReference>
<gene>
    <name evidence="3" type="ORF">J4G78_04995</name>
</gene>
<dbReference type="RefSeq" id="WP_207989026.1">
    <property type="nucleotide sequence ID" value="NZ_CP071794.1"/>
</dbReference>
<dbReference type="Pfam" id="PF07238">
    <property type="entry name" value="PilZ"/>
    <property type="match status" value="2"/>
</dbReference>
<name>A0ABX7T5Q4_9SPHN</name>
<keyword evidence="4" id="KW-1185">Reference proteome</keyword>
<evidence type="ECO:0000313" key="3">
    <source>
        <dbReference type="EMBL" id="QTD56929.1"/>
    </source>
</evidence>